<keyword evidence="3" id="KW-0805">Transcription regulation</keyword>
<dbReference type="InterPro" id="IPR029016">
    <property type="entry name" value="GAF-like_dom_sf"/>
</dbReference>
<dbReference type="InterPro" id="IPR027417">
    <property type="entry name" value="P-loop_NTPase"/>
</dbReference>
<dbReference type="PROSITE" id="PS00675">
    <property type="entry name" value="SIGMA54_INTERACT_1"/>
    <property type="match status" value="1"/>
</dbReference>
<dbReference type="InterPro" id="IPR002197">
    <property type="entry name" value="HTH_Fis"/>
</dbReference>
<dbReference type="InterPro" id="IPR035965">
    <property type="entry name" value="PAS-like_dom_sf"/>
</dbReference>
<dbReference type="PANTHER" id="PTHR32071">
    <property type="entry name" value="TRANSCRIPTIONAL REGULATORY PROTEIN"/>
    <property type="match status" value="1"/>
</dbReference>
<dbReference type="RefSeq" id="WP_054494408.1">
    <property type="nucleotide sequence ID" value="NZ_BBZA01000298.1"/>
</dbReference>
<dbReference type="InParanoid" id="A0A0M8K9S5"/>
<dbReference type="InterPro" id="IPR058031">
    <property type="entry name" value="AAA_lid_NorR"/>
</dbReference>
<evidence type="ECO:0000256" key="1">
    <source>
        <dbReference type="ARBA" id="ARBA00022741"/>
    </source>
</evidence>
<dbReference type="InterPro" id="IPR000014">
    <property type="entry name" value="PAS"/>
</dbReference>
<reference evidence="10" key="3">
    <citation type="submission" date="2015-08" db="EMBL/GenBank/DDBJ databases">
        <title>Draft Genome Sequence of a Heterotrophic Facultative Anaerobic Bacterium Ardenticatena maritima Strain 110S.</title>
        <authorList>
            <person name="Kawaichi S."/>
            <person name="Yoshida T."/>
            <person name="Sako Y."/>
            <person name="Nakamura R."/>
        </authorList>
    </citation>
    <scope>NUCLEOTIDE SEQUENCE [LARGE SCALE GENOMIC DNA]</scope>
    <source>
        <strain evidence="10">110S</strain>
    </source>
</reference>
<evidence type="ECO:0000256" key="3">
    <source>
        <dbReference type="ARBA" id="ARBA00023015"/>
    </source>
</evidence>
<dbReference type="PROSITE" id="PS50045">
    <property type="entry name" value="SIGMA54_INTERACT_4"/>
    <property type="match status" value="1"/>
</dbReference>
<dbReference type="SUPFAM" id="SSF46689">
    <property type="entry name" value="Homeodomain-like"/>
    <property type="match status" value="1"/>
</dbReference>
<dbReference type="STRING" id="872965.SE16_13575"/>
<dbReference type="Gene3D" id="3.30.450.40">
    <property type="match status" value="1"/>
</dbReference>
<dbReference type="Pfam" id="PF02954">
    <property type="entry name" value="HTH_8"/>
    <property type="match status" value="1"/>
</dbReference>
<dbReference type="Gene3D" id="3.30.450.20">
    <property type="entry name" value="PAS domain"/>
    <property type="match status" value="1"/>
</dbReference>
<evidence type="ECO:0000313" key="11">
    <source>
        <dbReference type="Proteomes" id="UP000050502"/>
    </source>
</evidence>
<keyword evidence="4" id="KW-0238">DNA-binding</keyword>
<dbReference type="FunCoup" id="A0A0M8K9S5">
    <property type="interactions" value="36"/>
</dbReference>
<dbReference type="SUPFAM" id="SSF55781">
    <property type="entry name" value="GAF domain-like"/>
    <property type="match status" value="1"/>
</dbReference>
<dbReference type="AlphaFoldDB" id="A0A0M8K9S5"/>
<dbReference type="GO" id="GO:0006355">
    <property type="term" value="P:regulation of DNA-templated transcription"/>
    <property type="evidence" value="ECO:0007669"/>
    <property type="project" value="InterPro"/>
</dbReference>
<name>A0A0M8K9S5_9CHLR</name>
<dbReference type="SUPFAM" id="SSF55785">
    <property type="entry name" value="PYP-like sensor domain (PAS domain)"/>
    <property type="match status" value="1"/>
</dbReference>
<evidence type="ECO:0000259" key="6">
    <source>
        <dbReference type="PROSITE" id="PS50045"/>
    </source>
</evidence>
<dbReference type="Gene3D" id="1.10.8.60">
    <property type="match status" value="1"/>
</dbReference>
<organism evidence="8 10">
    <name type="scientific">Ardenticatena maritima</name>
    <dbReference type="NCBI Taxonomy" id="872965"/>
    <lineage>
        <taxon>Bacteria</taxon>
        <taxon>Bacillati</taxon>
        <taxon>Chloroflexota</taxon>
        <taxon>Ardenticatenia</taxon>
        <taxon>Ardenticatenales</taxon>
        <taxon>Ardenticatenaceae</taxon>
        <taxon>Ardenticatena</taxon>
    </lineage>
</organism>
<reference evidence="9 11" key="2">
    <citation type="submission" date="2015-07" db="EMBL/GenBank/DDBJ databases">
        <title>Whole genome sequence of Ardenticatena maritima DSM 23922.</title>
        <authorList>
            <person name="Hemp J."/>
            <person name="Ward L.M."/>
            <person name="Pace L.A."/>
            <person name="Fischer W.W."/>
        </authorList>
    </citation>
    <scope>NUCLEOTIDE SEQUENCE [LARGE SCALE GENOMIC DNA]</scope>
    <source>
        <strain evidence="9 11">110S</strain>
    </source>
</reference>
<dbReference type="Proteomes" id="UP000037784">
    <property type="component" value="Unassembled WGS sequence"/>
</dbReference>
<dbReference type="GO" id="GO:0005524">
    <property type="term" value="F:ATP binding"/>
    <property type="evidence" value="ECO:0007669"/>
    <property type="project" value="UniProtKB-KW"/>
</dbReference>
<dbReference type="InterPro" id="IPR025662">
    <property type="entry name" value="Sigma_54_int_dom_ATP-bd_1"/>
</dbReference>
<proteinExistence type="predicted"/>
<dbReference type="Pfam" id="PF00989">
    <property type="entry name" value="PAS"/>
    <property type="match status" value="1"/>
</dbReference>
<feature type="domain" description="PAS" evidence="7">
    <location>
        <begin position="218"/>
        <end position="263"/>
    </location>
</feature>
<dbReference type="Proteomes" id="UP000050502">
    <property type="component" value="Unassembled WGS sequence"/>
</dbReference>
<evidence type="ECO:0000259" key="7">
    <source>
        <dbReference type="PROSITE" id="PS50112"/>
    </source>
</evidence>
<evidence type="ECO:0000256" key="4">
    <source>
        <dbReference type="ARBA" id="ARBA00023125"/>
    </source>
</evidence>
<accession>A0A0M8K9S5</accession>
<dbReference type="SUPFAM" id="SSF52540">
    <property type="entry name" value="P-loop containing nucleoside triphosphate hydrolases"/>
    <property type="match status" value="1"/>
</dbReference>
<dbReference type="OrthoDB" id="9803970at2"/>
<dbReference type="Pfam" id="PF25601">
    <property type="entry name" value="AAA_lid_14"/>
    <property type="match status" value="1"/>
</dbReference>
<dbReference type="Pfam" id="PF00158">
    <property type="entry name" value="Sigma54_activat"/>
    <property type="match status" value="1"/>
</dbReference>
<dbReference type="Gene3D" id="1.10.10.60">
    <property type="entry name" value="Homeodomain-like"/>
    <property type="match status" value="1"/>
</dbReference>
<sequence>MPPHLSRLKTCWQHFITTGTLDEAEIAALSHPIYRSWQRCALRLSPTRPPRLPQARTDVLEQVRLALFEMLATARPCLEDVLQFSEGSGFVLVLTDGTGCVLDVLGEPDAVRAMSTYHLRPGAYWSEGAAGTNAIALALLDAMPIEVVGPAHYLQAFHTLTSAAAPIHDVRGHIIGTVAMVGPVDRYNAHTLATVMATTKAIHNQLHTDYYLATANRHLTELQSVFRAISDGVISWNPDGRIMHINERAGDLLGIAPEQARGRFLHDVVQLPPLVQQAQQEERTLLDAEVTLWVGRRSFDVMLCFHPIRHGAHCLGYLATIRPAQRVRNMVQRIVSMPTTLTLDDIPAHAPASRRLVRLARQAARGRAPVLLYGESGVGKSPLAAAIHNSSPRADHPFITVHCRAIPHELMIAEFLGIDQSADQSRPSKFELADGGTLHLTDIEYLSLEMQSALLHVIDSGMVMRLAGTRAIPVDVRIIATTTADLDALVGAGHFHADLLYRFNAFRIFVPPLRERTEDLETLIERTAARIGRQAQRRVHITPEAMELLRRYTWHGNIRELESVMERIILTNDRSVIRPEDLPSNIRFATARTSANAASPALPVRSLDDLEREAIERAGWACRGNVSRMAAQLGISRTTLWRRLKQYGIDPNRFRAPSRS</sequence>
<dbReference type="EMBL" id="LGKN01000009">
    <property type="protein sequence ID" value="KPL86348.1"/>
    <property type="molecule type" value="Genomic_DNA"/>
</dbReference>
<gene>
    <name evidence="8" type="primary">dhaR</name>
    <name evidence="8" type="ORF">ARMA_3088</name>
    <name evidence="9" type="ORF">SE16_13575</name>
</gene>
<dbReference type="PANTHER" id="PTHR32071:SF57">
    <property type="entry name" value="C4-DICARBOXYLATE TRANSPORT TRANSCRIPTIONAL REGULATORY PROTEIN DCTD"/>
    <property type="match status" value="1"/>
</dbReference>
<dbReference type="Gene3D" id="3.40.50.300">
    <property type="entry name" value="P-loop containing nucleotide triphosphate hydrolases"/>
    <property type="match status" value="1"/>
</dbReference>
<dbReference type="CDD" id="cd00130">
    <property type="entry name" value="PAS"/>
    <property type="match status" value="1"/>
</dbReference>
<keyword evidence="10" id="KW-1185">Reference proteome</keyword>
<evidence type="ECO:0000313" key="10">
    <source>
        <dbReference type="Proteomes" id="UP000037784"/>
    </source>
</evidence>
<dbReference type="InterPro" id="IPR013767">
    <property type="entry name" value="PAS_fold"/>
</dbReference>
<dbReference type="PRINTS" id="PR01590">
    <property type="entry name" value="HTHFIS"/>
</dbReference>
<keyword evidence="1" id="KW-0547">Nucleotide-binding</keyword>
<reference evidence="8 10" key="1">
    <citation type="journal article" date="2015" name="Genome Announc.">
        <title>Draft Genome Sequence of a Heterotrophic Facultative Anaerobic Thermophilic Bacterium, Ardenticatena maritima Strain 110ST.</title>
        <authorList>
            <person name="Kawaichi S."/>
            <person name="Yoshida T."/>
            <person name="Sako Y."/>
            <person name="Nakamura R."/>
        </authorList>
    </citation>
    <scope>NUCLEOTIDE SEQUENCE [LARGE SCALE GENOMIC DNA]</scope>
    <source>
        <strain evidence="8 10">110S</strain>
    </source>
</reference>
<evidence type="ECO:0000313" key="9">
    <source>
        <dbReference type="EMBL" id="KPL86348.1"/>
    </source>
</evidence>
<evidence type="ECO:0000313" key="8">
    <source>
        <dbReference type="EMBL" id="GAP64665.1"/>
    </source>
</evidence>
<dbReference type="SMART" id="SM00091">
    <property type="entry name" value="PAS"/>
    <property type="match status" value="1"/>
</dbReference>
<dbReference type="InterPro" id="IPR003018">
    <property type="entry name" value="GAF"/>
</dbReference>
<dbReference type="EMBL" id="BBZA01000298">
    <property type="protein sequence ID" value="GAP64665.1"/>
    <property type="molecule type" value="Genomic_DNA"/>
</dbReference>
<evidence type="ECO:0000256" key="5">
    <source>
        <dbReference type="ARBA" id="ARBA00023163"/>
    </source>
</evidence>
<protein>
    <submittedName>
        <fullName evidence="8">Transcriptional activator for dhaKLM operon</fullName>
    </submittedName>
</protein>
<comment type="caution">
    <text evidence="8">The sequence shown here is derived from an EMBL/GenBank/DDBJ whole genome shotgun (WGS) entry which is preliminary data.</text>
</comment>
<dbReference type="Pfam" id="PF01590">
    <property type="entry name" value="GAF"/>
    <property type="match status" value="1"/>
</dbReference>
<dbReference type="CDD" id="cd00009">
    <property type="entry name" value="AAA"/>
    <property type="match status" value="1"/>
</dbReference>
<dbReference type="PROSITE" id="PS50112">
    <property type="entry name" value="PAS"/>
    <property type="match status" value="1"/>
</dbReference>
<dbReference type="GO" id="GO:0043565">
    <property type="term" value="F:sequence-specific DNA binding"/>
    <property type="evidence" value="ECO:0007669"/>
    <property type="project" value="InterPro"/>
</dbReference>
<keyword evidence="5" id="KW-0804">Transcription</keyword>
<dbReference type="NCBIfam" id="NF008485">
    <property type="entry name" value="PRK11388.1"/>
    <property type="match status" value="1"/>
</dbReference>
<feature type="domain" description="Sigma-54 factor interaction" evidence="6">
    <location>
        <begin position="346"/>
        <end position="570"/>
    </location>
</feature>
<keyword evidence="2" id="KW-0067">ATP-binding</keyword>
<evidence type="ECO:0000256" key="2">
    <source>
        <dbReference type="ARBA" id="ARBA00022840"/>
    </source>
</evidence>
<dbReference type="InterPro" id="IPR002078">
    <property type="entry name" value="Sigma_54_int"/>
</dbReference>
<dbReference type="InterPro" id="IPR009057">
    <property type="entry name" value="Homeodomain-like_sf"/>
</dbReference>